<gene>
    <name evidence="1" type="ORF">BCIN_08g03350</name>
</gene>
<reference evidence="1 2" key="3">
    <citation type="journal article" date="2017" name="Mol. Plant Pathol.">
        <title>A gapless genome sequence of the fungus Botrytis cinerea.</title>
        <authorList>
            <person name="Van Kan J.A."/>
            <person name="Stassen J.H."/>
            <person name="Mosbach A."/>
            <person name="Van Der Lee T.A."/>
            <person name="Faino L."/>
            <person name="Farmer A.D."/>
            <person name="Papasotiriou D.G."/>
            <person name="Zhou S."/>
            <person name="Seidl M.F."/>
            <person name="Cottam E."/>
            <person name="Edel D."/>
            <person name="Hahn M."/>
            <person name="Schwartz D.C."/>
            <person name="Dietrich R.A."/>
            <person name="Widdison S."/>
            <person name="Scalliet G."/>
        </authorList>
    </citation>
    <scope>NUCLEOTIDE SEQUENCE [LARGE SCALE GENOMIC DNA]</scope>
    <source>
        <strain evidence="1 2">B05.10</strain>
    </source>
</reference>
<dbReference type="KEGG" id="bfu:BCIN_08g03350"/>
<evidence type="ECO:0000313" key="1">
    <source>
        <dbReference type="EMBL" id="ATZ52686.1"/>
    </source>
</evidence>
<keyword evidence="2" id="KW-1185">Reference proteome</keyword>
<dbReference type="VEuPathDB" id="FungiDB:Bcin08g03350"/>
<dbReference type="EMBL" id="CP009812">
    <property type="protein sequence ID" value="ATZ52686.1"/>
    <property type="molecule type" value="Genomic_DNA"/>
</dbReference>
<reference evidence="1 2" key="1">
    <citation type="journal article" date="2011" name="PLoS Genet.">
        <title>Genomic analysis of the necrotrophic fungal pathogens Sclerotinia sclerotiorum and Botrytis cinerea.</title>
        <authorList>
            <person name="Amselem J."/>
            <person name="Cuomo C.A."/>
            <person name="van Kan J.A."/>
            <person name="Viaud M."/>
            <person name="Benito E.P."/>
            <person name="Couloux A."/>
            <person name="Coutinho P.M."/>
            <person name="de Vries R.P."/>
            <person name="Dyer P.S."/>
            <person name="Fillinger S."/>
            <person name="Fournier E."/>
            <person name="Gout L."/>
            <person name="Hahn M."/>
            <person name="Kohn L."/>
            <person name="Lapalu N."/>
            <person name="Plummer K.M."/>
            <person name="Pradier J.M."/>
            <person name="Quevillon E."/>
            <person name="Sharon A."/>
            <person name="Simon A."/>
            <person name="ten Have A."/>
            <person name="Tudzynski B."/>
            <person name="Tudzynski P."/>
            <person name="Wincker P."/>
            <person name="Andrew M."/>
            <person name="Anthouard V."/>
            <person name="Beever R.E."/>
            <person name="Beffa R."/>
            <person name="Benoit I."/>
            <person name="Bouzid O."/>
            <person name="Brault B."/>
            <person name="Chen Z."/>
            <person name="Choquer M."/>
            <person name="Collemare J."/>
            <person name="Cotton P."/>
            <person name="Danchin E.G."/>
            <person name="Da Silva C."/>
            <person name="Gautier A."/>
            <person name="Giraud C."/>
            <person name="Giraud T."/>
            <person name="Gonzalez C."/>
            <person name="Grossetete S."/>
            <person name="Guldener U."/>
            <person name="Henrissat B."/>
            <person name="Howlett B.J."/>
            <person name="Kodira C."/>
            <person name="Kretschmer M."/>
            <person name="Lappartient A."/>
            <person name="Leroch M."/>
            <person name="Levis C."/>
            <person name="Mauceli E."/>
            <person name="Neuveglise C."/>
            <person name="Oeser B."/>
            <person name="Pearson M."/>
            <person name="Poulain J."/>
            <person name="Poussereau N."/>
            <person name="Quesneville H."/>
            <person name="Rascle C."/>
            <person name="Schumacher J."/>
            <person name="Segurens B."/>
            <person name="Sexton A."/>
            <person name="Silva E."/>
            <person name="Sirven C."/>
            <person name="Soanes D.M."/>
            <person name="Talbot N.J."/>
            <person name="Templeton M."/>
            <person name="Yandava C."/>
            <person name="Yarden O."/>
            <person name="Zeng Q."/>
            <person name="Rollins J.A."/>
            <person name="Lebrun M.H."/>
            <person name="Dickman M."/>
        </authorList>
    </citation>
    <scope>NUCLEOTIDE SEQUENCE [LARGE SCALE GENOMIC DNA]</scope>
    <source>
        <strain evidence="1 2">B05.10</strain>
    </source>
</reference>
<dbReference type="GeneID" id="36394403"/>
<reference evidence="1 2" key="2">
    <citation type="journal article" date="2012" name="Eukaryot. Cell">
        <title>Genome update of Botrytis cinerea strains B05.10 and T4.</title>
        <authorList>
            <person name="Staats M."/>
            <person name="van Kan J.A."/>
        </authorList>
    </citation>
    <scope>NUCLEOTIDE SEQUENCE [LARGE SCALE GENOMIC DNA]</scope>
    <source>
        <strain evidence="1 2">B05.10</strain>
    </source>
</reference>
<name>A0A384JQ20_BOTFB</name>
<organism evidence="1 2">
    <name type="scientific">Botryotinia fuckeliana (strain B05.10)</name>
    <name type="common">Noble rot fungus</name>
    <name type="synonym">Botrytis cinerea</name>
    <dbReference type="NCBI Taxonomy" id="332648"/>
    <lineage>
        <taxon>Eukaryota</taxon>
        <taxon>Fungi</taxon>
        <taxon>Dikarya</taxon>
        <taxon>Ascomycota</taxon>
        <taxon>Pezizomycotina</taxon>
        <taxon>Leotiomycetes</taxon>
        <taxon>Helotiales</taxon>
        <taxon>Sclerotiniaceae</taxon>
        <taxon>Botrytis</taxon>
    </lineage>
</organism>
<accession>A0A384JQ20</accession>
<dbReference type="Proteomes" id="UP000001798">
    <property type="component" value="Chromosome 8"/>
</dbReference>
<dbReference type="RefSeq" id="XP_024550360.1">
    <property type="nucleotide sequence ID" value="XM_024694570.1"/>
</dbReference>
<dbReference type="AlphaFoldDB" id="A0A384JQ20"/>
<evidence type="ECO:0000313" key="2">
    <source>
        <dbReference type="Proteomes" id="UP000001798"/>
    </source>
</evidence>
<proteinExistence type="predicted"/>
<protein>
    <submittedName>
        <fullName evidence="1">Uncharacterized protein</fullName>
    </submittedName>
</protein>
<sequence length="164" mass="17763">MRLVYISGGFQTSLCSSSRTPKIFRCQFNQADKGNSIEKYRNLEAPITNAKRQSKALDSLIYPVTKVPSIFQGGAYLPIEQAHETQNHPTSHPSHGHDVGVELRNTASVDKGFVHPGARIGGAPIGERVHSRSDSADGGLLLRGAGCWVGAPGEIVGNCELWRR</sequence>